<organism evidence="5 6">
    <name type="scientific">Komagataeibacter intermedius AF2</name>
    <dbReference type="NCBI Taxonomy" id="1458464"/>
    <lineage>
        <taxon>Bacteria</taxon>
        <taxon>Pseudomonadati</taxon>
        <taxon>Pseudomonadota</taxon>
        <taxon>Alphaproteobacteria</taxon>
        <taxon>Acetobacterales</taxon>
        <taxon>Acetobacteraceae</taxon>
        <taxon>Komagataeibacter</taxon>
    </lineage>
</organism>
<dbReference type="Proteomes" id="UP000031553">
    <property type="component" value="Unassembled WGS sequence"/>
</dbReference>
<dbReference type="Pfam" id="PF01464">
    <property type="entry name" value="SLT"/>
    <property type="match status" value="1"/>
</dbReference>
<proteinExistence type="inferred from homology"/>
<feature type="signal peptide" evidence="3">
    <location>
        <begin position="1"/>
        <end position="44"/>
    </location>
</feature>
<keyword evidence="3" id="KW-0732">Signal</keyword>
<evidence type="ECO:0000256" key="2">
    <source>
        <dbReference type="ARBA" id="ARBA00009387"/>
    </source>
</evidence>
<accession>A0A0N1N4C4</accession>
<dbReference type="InterPro" id="IPR023346">
    <property type="entry name" value="Lysozyme-like_dom_sf"/>
</dbReference>
<dbReference type="PANTHER" id="PTHR37423:SF2">
    <property type="entry name" value="MEMBRANE-BOUND LYTIC MUREIN TRANSGLYCOSYLASE C"/>
    <property type="match status" value="1"/>
</dbReference>
<evidence type="ECO:0000256" key="1">
    <source>
        <dbReference type="ARBA" id="ARBA00007734"/>
    </source>
</evidence>
<dbReference type="SUPFAM" id="SSF53955">
    <property type="entry name" value="Lysozyme-like"/>
    <property type="match status" value="1"/>
</dbReference>
<reference evidence="5 6" key="1">
    <citation type="submission" date="2015-07" db="EMBL/GenBank/DDBJ databases">
        <title>Draft Genome Sequence of Komagataeibacter intermedius Strain AF2, Isolated from Kombucha Tea.</title>
        <authorList>
            <person name="Santos R.A."/>
            <person name="Berretta A.A."/>
            <person name="Barud H.S."/>
            <person name="Ribeiro S.J."/>
            <person name="Gonzalez-Garcia L.N."/>
            <person name="Zucchi T.D."/>
            <person name="Goldman G.H."/>
            <person name="Riano-Pachon D.M."/>
        </authorList>
    </citation>
    <scope>NUCLEOTIDE SEQUENCE [LARGE SCALE GENOMIC DNA]</scope>
    <source>
        <strain evidence="5 6">AF2</strain>
    </source>
</reference>
<dbReference type="InterPro" id="IPR008258">
    <property type="entry name" value="Transglycosylase_SLT_dom_1"/>
</dbReference>
<evidence type="ECO:0000313" key="6">
    <source>
        <dbReference type="Proteomes" id="UP000031553"/>
    </source>
</evidence>
<comment type="similarity">
    <text evidence="2">Belongs to the virb1 family.</text>
</comment>
<dbReference type="OrthoDB" id="9801695at2"/>
<protein>
    <submittedName>
        <fullName evidence="5">Lytic transglycosylase</fullName>
    </submittedName>
</protein>
<evidence type="ECO:0000259" key="4">
    <source>
        <dbReference type="Pfam" id="PF01464"/>
    </source>
</evidence>
<dbReference type="AlphaFoldDB" id="A0A0N1N4C4"/>
<dbReference type="Gene3D" id="1.10.530.10">
    <property type="match status" value="1"/>
</dbReference>
<comment type="caution">
    <text evidence="5">The sequence shown here is derived from an EMBL/GenBank/DDBJ whole genome shotgun (WGS) entry which is preliminary data.</text>
</comment>
<comment type="similarity">
    <text evidence="1">Belongs to the transglycosylase Slt family.</text>
</comment>
<gene>
    <name evidence="5" type="ORF">GLUCOINTEAF2_0203499</name>
</gene>
<dbReference type="CDD" id="cd00254">
    <property type="entry name" value="LT-like"/>
    <property type="match status" value="1"/>
</dbReference>
<dbReference type="PANTHER" id="PTHR37423">
    <property type="entry name" value="SOLUBLE LYTIC MUREIN TRANSGLYCOSYLASE-RELATED"/>
    <property type="match status" value="1"/>
</dbReference>
<feature type="chain" id="PRO_5005878521" evidence="3">
    <location>
        <begin position="45"/>
        <end position="234"/>
    </location>
</feature>
<feature type="domain" description="Transglycosylase SLT" evidence="4">
    <location>
        <begin position="50"/>
        <end position="148"/>
    </location>
</feature>
<evidence type="ECO:0000313" key="5">
    <source>
        <dbReference type="EMBL" id="KPH85242.1"/>
    </source>
</evidence>
<name>A0A0N1N4C4_9PROT</name>
<sequence length="234" mass="25243" precursor="true">MMRLTAGTGRRLGHSSGRFRSMLLRLCRAGLGASLVFLARPACAQDIDGLIRQAALRVALPPEWIRAVMQVESSRDVHVISAKGAMGLMQIMPATWQGLRHDLGLGADPFDPHDNILAGASYLRMLHDRYGDAGFLAAYNAGPGRYAAHLATGRPLPQETRDYVASVAQLLDGRTFPTEALHDIDATVARNQPEDTLFAGHIMWRSSGPFPHAPKALADTSQALFVPVSMGPAP</sequence>
<dbReference type="EMBL" id="JUFX02000251">
    <property type="protein sequence ID" value="KPH85242.1"/>
    <property type="molecule type" value="Genomic_DNA"/>
</dbReference>
<evidence type="ECO:0000256" key="3">
    <source>
        <dbReference type="SAM" id="SignalP"/>
    </source>
</evidence>